<dbReference type="Gene3D" id="1.10.10.10">
    <property type="entry name" value="Winged helix-like DNA-binding domain superfamily/Winged helix DNA-binding domain"/>
    <property type="match status" value="1"/>
</dbReference>
<feature type="transmembrane region" description="Helical" evidence="4">
    <location>
        <begin position="6"/>
        <end position="23"/>
    </location>
</feature>
<evidence type="ECO:0000313" key="6">
    <source>
        <dbReference type="Proteomes" id="UP000887565"/>
    </source>
</evidence>
<dbReference type="AlphaFoldDB" id="A0A915HLB6"/>
<dbReference type="InterPro" id="IPR036390">
    <property type="entry name" value="WH_DNA-bd_sf"/>
</dbReference>
<dbReference type="SUPFAM" id="SSF46785">
    <property type="entry name" value="Winged helix' DNA-binding domain"/>
    <property type="match status" value="1"/>
</dbReference>
<dbReference type="InterPro" id="IPR036388">
    <property type="entry name" value="WH-like_DNA-bd_sf"/>
</dbReference>
<reference evidence="7" key="1">
    <citation type="submission" date="2022-11" db="UniProtKB">
        <authorList>
            <consortium name="WormBaseParasite"/>
        </authorList>
    </citation>
    <scope>IDENTIFICATION</scope>
</reference>
<dbReference type="PROSITE" id="PS50039">
    <property type="entry name" value="FORK_HEAD_3"/>
    <property type="match status" value="1"/>
</dbReference>
<dbReference type="PROSITE" id="PS00658">
    <property type="entry name" value="FORK_HEAD_2"/>
    <property type="match status" value="1"/>
</dbReference>
<dbReference type="PANTHER" id="PTHR11829">
    <property type="entry name" value="FORKHEAD BOX PROTEIN"/>
    <property type="match status" value="1"/>
</dbReference>
<evidence type="ECO:0000256" key="1">
    <source>
        <dbReference type="ARBA" id="ARBA00023125"/>
    </source>
</evidence>
<feature type="DNA-binding region" description="Fork-head" evidence="3">
    <location>
        <begin position="1"/>
        <end position="73"/>
    </location>
</feature>
<dbReference type="InterPro" id="IPR001766">
    <property type="entry name" value="Fork_head_dom"/>
</dbReference>
<evidence type="ECO:0000313" key="7">
    <source>
        <dbReference type="WBParaSite" id="nRc.2.0.1.t02137-RA"/>
    </source>
</evidence>
<dbReference type="GO" id="GO:0000981">
    <property type="term" value="F:DNA-binding transcription factor activity, RNA polymerase II-specific"/>
    <property type="evidence" value="ECO:0007669"/>
    <property type="project" value="TreeGrafter"/>
</dbReference>
<dbReference type="GO" id="GO:0030154">
    <property type="term" value="P:cell differentiation"/>
    <property type="evidence" value="ECO:0007669"/>
    <property type="project" value="TreeGrafter"/>
</dbReference>
<keyword evidence="2 3" id="KW-0539">Nucleus</keyword>
<dbReference type="SMART" id="SM00339">
    <property type="entry name" value="FH"/>
    <property type="match status" value="1"/>
</dbReference>
<accession>A0A915HLB6</accession>
<dbReference type="GO" id="GO:0000978">
    <property type="term" value="F:RNA polymerase II cis-regulatory region sequence-specific DNA binding"/>
    <property type="evidence" value="ECO:0007669"/>
    <property type="project" value="TreeGrafter"/>
</dbReference>
<evidence type="ECO:0000256" key="3">
    <source>
        <dbReference type="PROSITE-ProRule" id="PRU00089"/>
    </source>
</evidence>
<sequence length="176" mass="20351">VFYAFFVNFSFFLFFLLGWKNSIRHNLSLNDCFVKLPKKSETSSIGRGKGHFWTLSPDYACMFEDSTLKRRRRGYKNKRDSGEKFIICCNNGDSHQFHEHLIDCTETPCHFVPKNEKLYPELPPCVYGDFAFSSSVSGQSFPPPDNGCNGRQEVPNFKTEQEWLSSADFSHFDNQS</sequence>
<keyword evidence="6" id="KW-1185">Reference proteome</keyword>
<keyword evidence="4" id="KW-1133">Transmembrane helix</keyword>
<evidence type="ECO:0000256" key="2">
    <source>
        <dbReference type="ARBA" id="ARBA00023242"/>
    </source>
</evidence>
<dbReference type="WBParaSite" id="nRc.2.0.1.t02137-RA">
    <property type="protein sequence ID" value="nRc.2.0.1.t02137-RA"/>
    <property type="gene ID" value="nRc.2.0.1.g02137"/>
</dbReference>
<protein>
    <submittedName>
        <fullName evidence="7">Fork-head domain-containing protein</fullName>
    </submittedName>
</protein>
<dbReference type="GO" id="GO:0005634">
    <property type="term" value="C:nucleus"/>
    <property type="evidence" value="ECO:0007669"/>
    <property type="project" value="UniProtKB-SubCell"/>
</dbReference>
<feature type="domain" description="Fork-head" evidence="5">
    <location>
        <begin position="1"/>
        <end position="73"/>
    </location>
</feature>
<keyword evidence="1 3" id="KW-0238">DNA-binding</keyword>
<dbReference type="PANTHER" id="PTHR11829:SF343">
    <property type="entry name" value="FORK-HEAD DOMAIN-CONTAINING PROTEIN"/>
    <property type="match status" value="1"/>
</dbReference>
<dbReference type="Proteomes" id="UP000887565">
    <property type="component" value="Unplaced"/>
</dbReference>
<proteinExistence type="predicted"/>
<dbReference type="InterPro" id="IPR050211">
    <property type="entry name" value="FOX_domain-containing"/>
</dbReference>
<dbReference type="InterPro" id="IPR030456">
    <property type="entry name" value="TF_fork_head_CS_2"/>
</dbReference>
<keyword evidence="4" id="KW-0472">Membrane</keyword>
<comment type="subcellular location">
    <subcellularLocation>
        <location evidence="3">Nucleus</location>
    </subcellularLocation>
</comment>
<name>A0A915HLB6_ROMCU</name>
<dbReference type="GO" id="GO:0009653">
    <property type="term" value="P:anatomical structure morphogenesis"/>
    <property type="evidence" value="ECO:0007669"/>
    <property type="project" value="TreeGrafter"/>
</dbReference>
<keyword evidence="4" id="KW-0812">Transmembrane</keyword>
<organism evidence="6 7">
    <name type="scientific">Romanomermis culicivorax</name>
    <name type="common">Nematode worm</name>
    <dbReference type="NCBI Taxonomy" id="13658"/>
    <lineage>
        <taxon>Eukaryota</taxon>
        <taxon>Metazoa</taxon>
        <taxon>Ecdysozoa</taxon>
        <taxon>Nematoda</taxon>
        <taxon>Enoplea</taxon>
        <taxon>Dorylaimia</taxon>
        <taxon>Mermithida</taxon>
        <taxon>Mermithoidea</taxon>
        <taxon>Mermithidae</taxon>
        <taxon>Romanomermis</taxon>
    </lineage>
</organism>
<evidence type="ECO:0000256" key="4">
    <source>
        <dbReference type="SAM" id="Phobius"/>
    </source>
</evidence>
<dbReference type="Pfam" id="PF00250">
    <property type="entry name" value="Forkhead"/>
    <property type="match status" value="1"/>
</dbReference>
<evidence type="ECO:0000259" key="5">
    <source>
        <dbReference type="PROSITE" id="PS50039"/>
    </source>
</evidence>